<dbReference type="RefSeq" id="WP_198100888.1">
    <property type="nucleotide sequence ID" value="NZ_JAEDAL010000004.1"/>
</dbReference>
<dbReference type="Proteomes" id="UP000620139">
    <property type="component" value="Unassembled WGS sequence"/>
</dbReference>
<dbReference type="InterPro" id="IPR017941">
    <property type="entry name" value="Rieske_2Fe-2S"/>
</dbReference>
<dbReference type="GO" id="GO:0046872">
    <property type="term" value="F:metal ion binding"/>
    <property type="evidence" value="ECO:0007669"/>
    <property type="project" value="UniProtKB-KW"/>
</dbReference>
<keyword evidence="7" id="KW-1185">Reference proteome</keyword>
<dbReference type="PANTHER" id="PTHR40261:SF1">
    <property type="entry name" value="RIESKE DOMAIN-CONTAINING PROTEIN"/>
    <property type="match status" value="1"/>
</dbReference>
<dbReference type="AlphaFoldDB" id="A0A931IV11"/>
<dbReference type="SUPFAM" id="SSF50022">
    <property type="entry name" value="ISP domain"/>
    <property type="match status" value="1"/>
</dbReference>
<accession>A0A931IV11</accession>
<sequence length="128" mass="14014">MAEALPVCASEALQERGLAVQWELLYCGLEERAFAVRVDGQVVAYLNRCGHVPTELDWQPNAFWDDSRQYLICAVHGALYSPRTGACLGGRCGRMGLIPVAVSERDGQVHWYPSDTLQPLPDAPASSP</sequence>
<keyword evidence="2" id="KW-0479">Metal-binding</keyword>
<feature type="domain" description="Rieske" evidence="5">
    <location>
        <begin position="5"/>
        <end position="111"/>
    </location>
</feature>
<dbReference type="PROSITE" id="PS51296">
    <property type="entry name" value="RIESKE"/>
    <property type="match status" value="1"/>
</dbReference>
<evidence type="ECO:0000256" key="2">
    <source>
        <dbReference type="ARBA" id="ARBA00022723"/>
    </source>
</evidence>
<comment type="caution">
    <text evidence="6">The sequence shown here is derived from an EMBL/GenBank/DDBJ whole genome shotgun (WGS) entry which is preliminary data.</text>
</comment>
<dbReference type="EMBL" id="JAEDAL010000004">
    <property type="protein sequence ID" value="MBH9553285.1"/>
    <property type="molecule type" value="Genomic_DNA"/>
</dbReference>
<proteinExistence type="predicted"/>
<organism evidence="6 7">
    <name type="scientific">Inhella gelatinilytica</name>
    <dbReference type="NCBI Taxonomy" id="2795030"/>
    <lineage>
        <taxon>Bacteria</taxon>
        <taxon>Pseudomonadati</taxon>
        <taxon>Pseudomonadota</taxon>
        <taxon>Betaproteobacteria</taxon>
        <taxon>Burkholderiales</taxon>
        <taxon>Sphaerotilaceae</taxon>
        <taxon>Inhella</taxon>
    </lineage>
</organism>
<gene>
    <name evidence="6" type="ORF">I7X43_10540</name>
</gene>
<protein>
    <submittedName>
        <fullName evidence="6">Rieske 2Fe-2S domain-containing protein</fullName>
    </submittedName>
</protein>
<reference evidence="6" key="1">
    <citation type="submission" date="2020-12" db="EMBL/GenBank/DDBJ databases">
        <title>The genome sequence of Inhella sp. 4Y17.</title>
        <authorList>
            <person name="Liu Y."/>
        </authorList>
    </citation>
    <scope>NUCLEOTIDE SEQUENCE</scope>
    <source>
        <strain evidence="6">4Y10</strain>
    </source>
</reference>
<evidence type="ECO:0000259" key="5">
    <source>
        <dbReference type="PROSITE" id="PS51296"/>
    </source>
</evidence>
<evidence type="ECO:0000313" key="6">
    <source>
        <dbReference type="EMBL" id="MBH9553285.1"/>
    </source>
</evidence>
<dbReference type="Gene3D" id="2.102.10.10">
    <property type="entry name" value="Rieske [2Fe-2S] iron-sulphur domain"/>
    <property type="match status" value="1"/>
</dbReference>
<evidence type="ECO:0000256" key="4">
    <source>
        <dbReference type="ARBA" id="ARBA00023014"/>
    </source>
</evidence>
<dbReference type="Pfam" id="PF00355">
    <property type="entry name" value="Rieske"/>
    <property type="match status" value="1"/>
</dbReference>
<name>A0A931IV11_9BURK</name>
<keyword evidence="1" id="KW-0001">2Fe-2S</keyword>
<keyword evidence="3" id="KW-0408">Iron</keyword>
<keyword evidence="4" id="KW-0411">Iron-sulfur</keyword>
<dbReference type="GO" id="GO:0051537">
    <property type="term" value="F:2 iron, 2 sulfur cluster binding"/>
    <property type="evidence" value="ECO:0007669"/>
    <property type="project" value="UniProtKB-KW"/>
</dbReference>
<dbReference type="InterPro" id="IPR036922">
    <property type="entry name" value="Rieske_2Fe-2S_sf"/>
</dbReference>
<evidence type="ECO:0000256" key="1">
    <source>
        <dbReference type="ARBA" id="ARBA00022714"/>
    </source>
</evidence>
<evidence type="ECO:0000256" key="3">
    <source>
        <dbReference type="ARBA" id="ARBA00023004"/>
    </source>
</evidence>
<evidence type="ECO:0000313" key="7">
    <source>
        <dbReference type="Proteomes" id="UP000620139"/>
    </source>
</evidence>
<dbReference type="PANTHER" id="PTHR40261">
    <property type="match status" value="1"/>
</dbReference>